<dbReference type="EMBL" id="LCWF01000026">
    <property type="protein sequence ID" value="KKY27270.1"/>
    <property type="molecule type" value="Genomic_DNA"/>
</dbReference>
<dbReference type="GO" id="GO:0051666">
    <property type="term" value="P:actin cortical patch localization"/>
    <property type="evidence" value="ECO:0007669"/>
    <property type="project" value="TreeGrafter"/>
</dbReference>
<name>A0A0G2HFM6_PHACM</name>
<accession>A0A0G2HFM6</accession>
<organism evidence="3 4">
    <name type="scientific">Phaeomoniella chlamydospora</name>
    <name type="common">Phaeoacremonium chlamydosporum</name>
    <dbReference type="NCBI Taxonomy" id="158046"/>
    <lineage>
        <taxon>Eukaryota</taxon>
        <taxon>Fungi</taxon>
        <taxon>Dikarya</taxon>
        <taxon>Ascomycota</taxon>
        <taxon>Pezizomycotina</taxon>
        <taxon>Eurotiomycetes</taxon>
        <taxon>Chaetothyriomycetidae</taxon>
        <taxon>Phaeomoniellales</taxon>
        <taxon>Phaeomoniellaceae</taxon>
        <taxon>Phaeomoniella</taxon>
    </lineage>
</organism>
<dbReference type="Proteomes" id="UP000053317">
    <property type="component" value="Unassembled WGS sequence"/>
</dbReference>
<dbReference type="Pfam" id="PF09431">
    <property type="entry name" value="SPIN90_LRD"/>
    <property type="match status" value="1"/>
</dbReference>
<protein>
    <recommendedName>
        <fullName evidence="2">SPIN90/Ldb17 leucine-rich domain-containing protein</fullName>
    </recommendedName>
</protein>
<dbReference type="InterPro" id="IPR030125">
    <property type="entry name" value="SPIN90/Ldb17"/>
</dbReference>
<dbReference type="GO" id="GO:0030479">
    <property type="term" value="C:actin cortical patch"/>
    <property type="evidence" value="ECO:0007669"/>
    <property type="project" value="TreeGrafter"/>
</dbReference>
<dbReference type="GO" id="GO:0071933">
    <property type="term" value="F:Arp2/3 complex binding"/>
    <property type="evidence" value="ECO:0007669"/>
    <property type="project" value="TreeGrafter"/>
</dbReference>
<dbReference type="PANTHER" id="PTHR13357">
    <property type="entry name" value="SH3 ADAPTER PROTEIN SPIN90 NCK INTERACTING PROTEIN WITH SH3 DOMAIN"/>
    <property type="match status" value="1"/>
</dbReference>
<evidence type="ECO:0000313" key="3">
    <source>
        <dbReference type="EMBL" id="KKY27270.1"/>
    </source>
</evidence>
<evidence type="ECO:0000256" key="1">
    <source>
        <dbReference type="SAM" id="MobiDB-lite"/>
    </source>
</evidence>
<feature type="region of interest" description="Disordered" evidence="1">
    <location>
        <begin position="443"/>
        <end position="594"/>
    </location>
</feature>
<evidence type="ECO:0000313" key="4">
    <source>
        <dbReference type="Proteomes" id="UP000053317"/>
    </source>
</evidence>
<keyword evidence="4" id="KW-1185">Reference proteome</keyword>
<feature type="compositionally biased region" description="Basic and acidic residues" evidence="1">
    <location>
        <begin position="382"/>
        <end position="396"/>
    </location>
</feature>
<sequence>MERDSSDAEGEQHFWNELRESLSKHCGTHEAIDDALREWLTDAIDSKGEYVNSEYDIARCSYTLISSPLFESHGEYIRRQIIFGLLQDDEPDALHFAASFLLFDGHEHESTFAMMNGEGAFTRLAGLISSPEVIQDAGLHRLLMDLLYEMGRIQKIHADDLMAIDDNFVIGLFKIIEELSDDVNDPYHYPVIRLLLVLNEQFMVSAHDPEPDGRPVVPLTNKVIKILSSQGSNYKTFGENIILLLNRESMYHGNYEEDSADRVFSTHEYFYTNDLRVLVDILIRNLLDLPEDASALRHTYLRVLYPLLAHTQLRHPPHYKRDEIRKLLSVLLRGQILENSGEDHKHRMQYFEDVDETTKRLVNRCGKVPWLRDEDAESTKSPVEDKPSMSPVEHKKPPPPMPRKLRKRASSKSSIASTEPPSTLHSHSQLGMDLEGARESTLSVLEVAAQREKPGVMTPSRKDLPRAKPPVPPKARRSGWSKKKEENAGEETTISVDAEQSTSPIGITPAETHGDNDTDSKPQPLHPKKPPPMPKARRWRGKLGKDSGSIHTIETPDPSSHIPVPVKSATEPIPRPPPIPVLGSEDREKESVSAALSEIQAQAMNSITESLEKSDINHDNPAYSGNTSTSVTPFLAPPAPAPPRGVRGPEFRVENIRVTGITDKYEDNDDDDHGADGSGSASLSNITPDPGTLTPVIEDREIIGVGKSKSPFEDTDDDVD</sequence>
<dbReference type="GO" id="GO:0000147">
    <property type="term" value="P:actin cortical patch assembly"/>
    <property type="evidence" value="ECO:0007669"/>
    <property type="project" value="TreeGrafter"/>
</dbReference>
<feature type="region of interest" description="Disordered" evidence="1">
    <location>
        <begin position="615"/>
        <end position="720"/>
    </location>
</feature>
<feature type="region of interest" description="Disordered" evidence="1">
    <location>
        <begin position="372"/>
        <end position="429"/>
    </location>
</feature>
<dbReference type="AlphaFoldDB" id="A0A0G2HFM6"/>
<dbReference type="OrthoDB" id="445362at2759"/>
<evidence type="ECO:0000259" key="2">
    <source>
        <dbReference type="Pfam" id="PF09431"/>
    </source>
</evidence>
<proteinExistence type="predicted"/>
<reference evidence="3 4" key="1">
    <citation type="submission" date="2015-05" db="EMBL/GenBank/DDBJ databases">
        <title>Distinctive expansion of gene families associated with plant cell wall degradation and secondary metabolism in the genomes of grapevine trunk pathogens.</title>
        <authorList>
            <person name="Lawrence D.P."/>
            <person name="Travadon R."/>
            <person name="Rolshausen P.E."/>
            <person name="Baumgartner K."/>
        </authorList>
    </citation>
    <scope>NUCLEOTIDE SEQUENCE [LARGE SCALE GENOMIC DNA]</scope>
    <source>
        <strain evidence="3">UCRPC4</strain>
    </source>
</reference>
<feature type="domain" description="SPIN90/Ldb17 leucine-rich" evidence="2">
    <location>
        <begin position="185"/>
        <end position="324"/>
    </location>
</feature>
<comment type="caution">
    <text evidence="3">The sequence shown here is derived from an EMBL/GenBank/DDBJ whole genome shotgun (WGS) entry which is preliminary data.</text>
</comment>
<feature type="compositionally biased region" description="Polar residues" evidence="1">
    <location>
        <begin position="623"/>
        <end position="632"/>
    </location>
</feature>
<dbReference type="InterPro" id="IPR018556">
    <property type="entry name" value="SPIN90/Ldb17_LRD"/>
</dbReference>
<dbReference type="GO" id="GO:0006897">
    <property type="term" value="P:endocytosis"/>
    <property type="evidence" value="ECO:0007669"/>
    <property type="project" value="TreeGrafter"/>
</dbReference>
<reference evidence="3 4" key="2">
    <citation type="submission" date="2015-05" db="EMBL/GenBank/DDBJ databases">
        <authorList>
            <person name="Morales-Cruz A."/>
            <person name="Amrine K.C."/>
            <person name="Cantu D."/>
        </authorList>
    </citation>
    <scope>NUCLEOTIDE SEQUENCE [LARGE SCALE GENOMIC DNA]</scope>
    <source>
        <strain evidence="3">UCRPC4</strain>
    </source>
</reference>
<feature type="compositionally biased region" description="Basic and acidic residues" evidence="1">
    <location>
        <begin position="449"/>
        <end position="466"/>
    </location>
</feature>
<dbReference type="PANTHER" id="PTHR13357:SF1">
    <property type="entry name" value="NCK-INTERACTING PROTEIN WITH SH3 DOMAIN"/>
    <property type="match status" value="1"/>
</dbReference>
<feature type="compositionally biased region" description="Polar residues" evidence="1">
    <location>
        <begin position="490"/>
        <end position="505"/>
    </location>
</feature>
<feature type="compositionally biased region" description="Polar residues" evidence="1">
    <location>
        <begin position="419"/>
        <end position="429"/>
    </location>
</feature>
<gene>
    <name evidence="3" type="ORF">UCRPC4_g01172</name>
</gene>